<dbReference type="Gene3D" id="2.120.10.30">
    <property type="entry name" value="TolB, C-terminal domain"/>
    <property type="match status" value="1"/>
</dbReference>
<organism evidence="9 10">
    <name type="scientific">Pinctada imbricata</name>
    <name type="common">Atlantic pearl-oyster</name>
    <name type="synonym">Pinctada martensii</name>
    <dbReference type="NCBI Taxonomy" id="66713"/>
    <lineage>
        <taxon>Eukaryota</taxon>
        <taxon>Metazoa</taxon>
        <taxon>Spiralia</taxon>
        <taxon>Lophotrochozoa</taxon>
        <taxon>Mollusca</taxon>
        <taxon>Bivalvia</taxon>
        <taxon>Autobranchia</taxon>
        <taxon>Pteriomorphia</taxon>
        <taxon>Pterioida</taxon>
        <taxon>Pterioidea</taxon>
        <taxon>Pteriidae</taxon>
        <taxon>Pinctada</taxon>
    </lineage>
</organism>
<dbReference type="Pfam" id="PF13445">
    <property type="entry name" value="zf-RING_UBOX"/>
    <property type="match status" value="1"/>
</dbReference>
<evidence type="ECO:0000256" key="2">
    <source>
        <dbReference type="ARBA" id="ARBA00022737"/>
    </source>
</evidence>
<dbReference type="GO" id="GO:0000209">
    <property type="term" value="P:protein polyubiquitination"/>
    <property type="evidence" value="ECO:0007669"/>
    <property type="project" value="TreeGrafter"/>
</dbReference>
<feature type="repeat" description="NHL" evidence="6">
    <location>
        <begin position="283"/>
        <end position="326"/>
    </location>
</feature>
<feature type="repeat" description="NHL" evidence="6">
    <location>
        <begin position="150"/>
        <end position="193"/>
    </location>
</feature>
<accession>A0AA88XS22</accession>
<dbReference type="SMART" id="SM00184">
    <property type="entry name" value="RING"/>
    <property type="match status" value="1"/>
</dbReference>
<gene>
    <name evidence="9" type="ORF">FSP39_007337</name>
</gene>
<evidence type="ECO:0000256" key="4">
    <source>
        <dbReference type="ARBA" id="ARBA00022833"/>
    </source>
</evidence>
<dbReference type="Gene3D" id="3.30.40.10">
    <property type="entry name" value="Zinc/RING finger domain, C3HC4 (zinc finger)"/>
    <property type="match status" value="1"/>
</dbReference>
<keyword evidence="1" id="KW-0479">Metal-binding</keyword>
<dbReference type="PROSITE" id="PS51125">
    <property type="entry name" value="NHL"/>
    <property type="match status" value="3"/>
</dbReference>
<feature type="domain" description="RING-type" evidence="8">
    <location>
        <begin position="22"/>
        <end position="67"/>
    </location>
</feature>
<dbReference type="GO" id="GO:0008270">
    <property type="term" value="F:zinc ion binding"/>
    <property type="evidence" value="ECO:0007669"/>
    <property type="project" value="UniProtKB-KW"/>
</dbReference>
<proteinExistence type="predicted"/>
<dbReference type="SUPFAM" id="SSF57850">
    <property type="entry name" value="RING/U-box"/>
    <property type="match status" value="1"/>
</dbReference>
<dbReference type="CDD" id="cd05819">
    <property type="entry name" value="NHL"/>
    <property type="match status" value="1"/>
</dbReference>
<dbReference type="EMBL" id="VSWD01000011">
    <property type="protein sequence ID" value="KAK3087542.1"/>
    <property type="molecule type" value="Genomic_DNA"/>
</dbReference>
<dbReference type="InterPro" id="IPR050952">
    <property type="entry name" value="TRIM-NHL_E3_ligases"/>
</dbReference>
<evidence type="ECO:0000256" key="6">
    <source>
        <dbReference type="PROSITE-ProRule" id="PRU00504"/>
    </source>
</evidence>
<protein>
    <recommendedName>
        <fullName evidence="8">RING-type domain-containing protein</fullName>
    </recommendedName>
</protein>
<dbReference type="InterPro" id="IPR027370">
    <property type="entry name" value="Znf-RING_euk"/>
</dbReference>
<keyword evidence="4" id="KW-0862">Zinc</keyword>
<evidence type="ECO:0000256" key="3">
    <source>
        <dbReference type="ARBA" id="ARBA00022771"/>
    </source>
</evidence>
<dbReference type="InterPro" id="IPR013083">
    <property type="entry name" value="Znf_RING/FYVE/PHD"/>
</dbReference>
<evidence type="ECO:0000259" key="8">
    <source>
        <dbReference type="PROSITE" id="PS50089"/>
    </source>
</evidence>
<reference evidence="9" key="1">
    <citation type="submission" date="2019-08" db="EMBL/GenBank/DDBJ databases">
        <title>The improved chromosome-level genome for the pearl oyster Pinctada fucata martensii using PacBio sequencing and Hi-C.</title>
        <authorList>
            <person name="Zheng Z."/>
        </authorList>
    </citation>
    <scope>NUCLEOTIDE SEQUENCE</scope>
    <source>
        <strain evidence="9">ZZ-2019</strain>
        <tissue evidence="9">Adductor muscle</tissue>
    </source>
</reference>
<evidence type="ECO:0000313" key="9">
    <source>
        <dbReference type="EMBL" id="KAK3087542.1"/>
    </source>
</evidence>
<dbReference type="AlphaFoldDB" id="A0AA88XS22"/>
<dbReference type="GO" id="GO:0043161">
    <property type="term" value="P:proteasome-mediated ubiquitin-dependent protein catabolic process"/>
    <property type="evidence" value="ECO:0007669"/>
    <property type="project" value="TreeGrafter"/>
</dbReference>
<feature type="repeat" description="NHL" evidence="6">
    <location>
        <begin position="327"/>
        <end position="367"/>
    </location>
</feature>
<dbReference type="InterPro" id="IPR011042">
    <property type="entry name" value="6-blade_b-propeller_TolB-like"/>
</dbReference>
<dbReference type="InterPro" id="IPR001841">
    <property type="entry name" value="Znf_RING"/>
</dbReference>
<dbReference type="Pfam" id="PF01436">
    <property type="entry name" value="NHL"/>
    <property type="match status" value="2"/>
</dbReference>
<dbReference type="Proteomes" id="UP001186944">
    <property type="component" value="Unassembled WGS sequence"/>
</dbReference>
<dbReference type="PROSITE" id="PS50089">
    <property type="entry name" value="ZF_RING_2"/>
    <property type="match status" value="1"/>
</dbReference>
<feature type="compositionally biased region" description="Polar residues" evidence="7">
    <location>
        <begin position="130"/>
        <end position="139"/>
    </location>
</feature>
<dbReference type="GO" id="GO:0061630">
    <property type="term" value="F:ubiquitin protein ligase activity"/>
    <property type="evidence" value="ECO:0007669"/>
    <property type="project" value="TreeGrafter"/>
</dbReference>
<keyword evidence="3 5" id="KW-0863">Zinc-finger</keyword>
<name>A0AA88XS22_PINIB</name>
<keyword evidence="2" id="KW-0677">Repeat</keyword>
<keyword evidence="10" id="KW-1185">Reference proteome</keyword>
<dbReference type="InterPro" id="IPR001258">
    <property type="entry name" value="NHL_repeat"/>
</dbReference>
<dbReference type="SUPFAM" id="SSF101898">
    <property type="entry name" value="NHL repeat"/>
    <property type="match status" value="1"/>
</dbReference>
<evidence type="ECO:0000256" key="7">
    <source>
        <dbReference type="SAM" id="MobiDB-lite"/>
    </source>
</evidence>
<feature type="region of interest" description="Disordered" evidence="7">
    <location>
        <begin position="93"/>
        <end position="139"/>
    </location>
</feature>
<sequence length="418" mass="45694">MSNRPVSALSLRSKIREDHLTCTICFAPFETPKALPCLHTFDEDCLRDYVESQGYGTSGQFPCPVCRKMTAIPAGGISALPDNHLVKSLNDTIEKQRPPVPPRPTASPSAPDIDQMNSPSPVPMYPSVPDNPSTLPHSAQVPSTAEQNLLLQFGKYGGTIGDLQKPYGLAIGKRGEYVVSDSAGNRILIFANAGEMIGRFSCTDCKVGGVAITKDNNVLVAVRGAGSAIARTYNFDGRVLQNIGNFYRYDKPSGITLNSKNQIIVTNLEGDNVYILTEQHKMSKKFGWKGSGNQHFDSPNFVTVDSKDNIIVSDNGNDCIKMYNHSGEFIRKIGDRLECPMGVAVDNHDNILVADAGNFRVQAYNHKGNYLSSIVENTDLIGPDVKPINVAVTQRNNVVVLLRGTQYAEIRVYVWKGK</sequence>
<comment type="caution">
    <text evidence="9">The sequence shown here is derived from an EMBL/GenBank/DDBJ whole genome shotgun (WGS) entry which is preliminary data.</text>
</comment>
<evidence type="ECO:0000313" key="10">
    <source>
        <dbReference type="Proteomes" id="UP001186944"/>
    </source>
</evidence>
<evidence type="ECO:0000256" key="1">
    <source>
        <dbReference type="ARBA" id="ARBA00022723"/>
    </source>
</evidence>
<dbReference type="PANTHER" id="PTHR24104">
    <property type="entry name" value="E3 UBIQUITIN-PROTEIN LIGASE NHLRC1-RELATED"/>
    <property type="match status" value="1"/>
</dbReference>
<evidence type="ECO:0000256" key="5">
    <source>
        <dbReference type="PROSITE-ProRule" id="PRU00175"/>
    </source>
</evidence>
<dbReference type="PANTHER" id="PTHR24104:SF47">
    <property type="entry name" value="E3 UBIQUITIN-PROTEIN LIGASE NHLRC1"/>
    <property type="match status" value="1"/>
</dbReference>